<dbReference type="SUPFAM" id="SSF54534">
    <property type="entry name" value="FKBP-like"/>
    <property type="match status" value="2"/>
</dbReference>
<dbReference type="PANTHER" id="PTHR47637:SF1">
    <property type="entry name" value="CHAPERONE SURA"/>
    <property type="match status" value="1"/>
</dbReference>
<keyword evidence="11" id="KW-1185">Reference proteome</keyword>
<dbReference type="InterPro" id="IPR015391">
    <property type="entry name" value="SurA_N"/>
</dbReference>
<dbReference type="Pfam" id="PF09312">
    <property type="entry name" value="SurA_N"/>
    <property type="match status" value="1"/>
</dbReference>
<evidence type="ECO:0000256" key="5">
    <source>
        <dbReference type="ARBA" id="ARBA00023186"/>
    </source>
</evidence>
<feature type="compositionally biased region" description="Polar residues" evidence="8">
    <location>
        <begin position="43"/>
        <end position="53"/>
    </location>
</feature>
<keyword evidence="4 7" id="KW-0697">Rotamase</keyword>
<dbReference type="PROSITE" id="PS50198">
    <property type="entry name" value="PPIC_PPIASE_2"/>
    <property type="match status" value="2"/>
</dbReference>
<evidence type="ECO:0000256" key="8">
    <source>
        <dbReference type="SAM" id="MobiDB-lite"/>
    </source>
</evidence>
<keyword evidence="5 7" id="KW-0143">Chaperone</keyword>
<dbReference type="Gene3D" id="1.10.4030.10">
    <property type="entry name" value="Porin chaperone SurA, peptide-binding domain"/>
    <property type="match status" value="1"/>
</dbReference>
<dbReference type="EMBL" id="CP060783">
    <property type="protein sequence ID" value="QNP47381.1"/>
    <property type="molecule type" value="Genomic_DNA"/>
</dbReference>
<dbReference type="GO" id="GO:0050821">
    <property type="term" value="P:protein stabilization"/>
    <property type="evidence" value="ECO:0007669"/>
    <property type="project" value="InterPro"/>
</dbReference>
<protein>
    <recommendedName>
        <fullName evidence="7">Chaperone SurA</fullName>
    </recommendedName>
    <alternativeName>
        <fullName evidence="7">Peptidyl-prolyl cis-trans isomerase SurA</fullName>
        <shortName evidence="7">PPIase SurA</shortName>
        <ecNumber evidence="7">5.2.1.8</ecNumber>
    </alternativeName>
    <alternativeName>
        <fullName evidence="7">Rotamase SurA</fullName>
    </alternativeName>
</protein>
<comment type="subcellular location">
    <subcellularLocation>
        <location evidence="7">Periplasm</location>
    </subcellularLocation>
    <text evidence="7">Is capable of associating with the outer membrane.</text>
</comment>
<dbReference type="KEGG" id="daer:H9K75_13675"/>
<gene>
    <name evidence="7" type="primary">surA</name>
    <name evidence="10" type="ORF">H9K75_13675</name>
</gene>
<dbReference type="HAMAP" id="MF_01183">
    <property type="entry name" value="Chaperone_SurA"/>
    <property type="match status" value="1"/>
</dbReference>
<dbReference type="PROSITE" id="PS01096">
    <property type="entry name" value="PPIC_PPIASE_1"/>
    <property type="match status" value="1"/>
</dbReference>
<comment type="catalytic activity">
    <reaction evidence="7">
        <text>[protein]-peptidylproline (omega=180) = [protein]-peptidylproline (omega=0)</text>
        <dbReference type="Rhea" id="RHEA:16237"/>
        <dbReference type="Rhea" id="RHEA-COMP:10747"/>
        <dbReference type="Rhea" id="RHEA-COMP:10748"/>
        <dbReference type="ChEBI" id="CHEBI:83833"/>
        <dbReference type="ChEBI" id="CHEBI:83834"/>
        <dbReference type="EC" id="5.2.1.8"/>
    </reaction>
</comment>
<dbReference type="SUPFAM" id="SSF109998">
    <property type="entry name" value="Triger factor/SurA peptide-binding domain-like"/>
    <property type="match status" value="1"/>
</dbReference>
<dbReference type="InterPro" id="IPR027304">
    <property type="entry name" value="Trigger_fact/SurA_dom_sf"/>
</dbReference>
<dbReference type="Proteomes" id="UP000516028">
    <property type="component" value="Chromosome"/>
</dbReference>
<dbReference type="GO" id="GO:0030288">
    <property type="term" value="C:outer membrane-bounded periplasmic space"/>
    <property type="evidence" value="ECO:0007669"/>
    <property type="project" value="InterPro"/>
</dbReference>
<feature type="domain" description="PpiC" evidence="9">
    <location>
        <begin position="321"/>
        <end position="420"/>
    </location>
</feature>
<evidence type="ECO:0000256" key="4">
    <source>
        <dbReference type="ARBA" id="ARBA00023110"/>
    </source>
</evidence>
<dbReference type="Gene3D" id="3.10.50.40">
    <property type="match status" value="2"/>
</dbReference>
<dbReference type="GO" id="GO:0043165">
    <property type="term" value="P:Gram-negative-bacterium-type cell outer membrane assembly"/>
    <property type="evidence" value="ECO:0007669"/>
    <property type="project" value="InterPro"/>
</dbReference>
<organism evidence="10 11">
    <name type="scientific">Diaphorobacter aerolatus</name>
    <dbReference type="NCBI Taxonomy" id="1288495"/>
    <lineage>
        <taxon>Bacteria</taxon>
        <taxon>Pseudomonadati</taxon>
        <taxon>Pseudomonadota</taxon>
        <taxon>Betaproteobacteria</taxon>
        <taxon>Burkholderiales</taxon>
        <taxon>Comamonadaceae</taxon>
        <taxon>Diaphorobacter</taxon>
    </lineage>
</organism>
<comment type="function">
    <text evidence="7">Chaperone involved in the correct folding and assembly of outer membrane proteins. Recognizes specific patterns of aromatic residues and the orientation of their side chains, which are found more frequently in integral outer membrane proteins. May act in both early periplasmic and late outer membrane-associated steps of protein maturation.</text>
</comment>
<keyword evidence="3 7" id="KW-0574">Periplasm</keyword>
<evidence type="ECO:0000256" key="2">
    <source>
        <dbReference type="ARBA" id="ARBA00022737"/>
    </source>
</evidence>
<feature type="region of interest" description="Disordered" evidence="8">
    <location>
        <begin position="31"/>
        <end position="53"/>
    </location>
</feature>
<sequence precursor="true">MKIRALTLGLVSAAALSAALLPLGASAQGLRPAGTPQAPRLSPSVTLPPANTNGRVTTRSADYIVAVVNSEPITNNDVLIRMERVRAQAQAQGATPPPERVLAKEVLERLVMEKIQLQNAKEMGLKVDDYAVSQAVKSVAQQNKIAEEDMYRRLAQDGITREQFRAELRNQMLVQRLREREVDSRVKVSEADIDQHLRDQRGASASAAANAEINLGHILIAVPEGASADQVQAQKAKADQLAGEIRDGKDFFEVARASSNAADAAQGGLMGLRPADRYPELFVSATQKAAVGSVVGPIRSPAGFHILKVVDRSLTGVPTVAVQSHVRHILLRMNAKMSEQEAAQRLEDYRRRVESGQATFESLAREHSQDGSAQNGGDLGWAGSGRYVPEFEQVVESLQPGQMSQPFLSRFGMHLIQLIDRREVKLTQREQREMVRDVVREKKLEEAYTHWVQEARSRAYVEFREPPQ</sequence>
<evidence type="ECO:0000256" key="3">
    <source>
        <dbReference type="ARBA" id="ARBA00022764"/>
    </source>
</evidence>
<dbReference type="InterPro" id="IPR000297">
    <property type="entry name" value="PPIase_PpiC"/>
</dbReference>
<dbReference type="AlphaFoldDB" id="A0A7H0GGG5"/>
<dbReference type="EC" id="5.2.1.8" evidence="7"/>
<evidence type="ECO:0000259" key="9">
    <source>
        <dbReference type="PROSITE" id="PS50198"/>
    </source>
</evidence>
<dbReference type="InterPro" id="IPR050280">
    <property type="entry name" value="OMP_Chaperone_SurA"/>
</dbReference>
<feature type="chain" id="PRO_5029060603" description="Chaperone SurA" evidence="7">
    <location>
        <begin position="28"/>
        <end position="468"/>
    </location>
</feature>
<dbReference type="RefSeq" id="WP_187723094.1">
    <property type="nucleotide sequence ID" value="NZ_CP060783.1"/>
</dbReference>
<dbReference type="GO" id="GO:0006457">
    <property type="term" value="P:protein folding"/>
    <property type="evidence" value="ECO:0007669"/>
    <property type="project" value="UniProtKB-UniRule"/>
</dbReference>
<dbReference type="PANTHER" id="PTHR47637">
    <property type="entry name" value="CHAPERONE SURA"/>
    <property type="match status" value="1"/>
</dbReference>
<comment type="domain">
    <text evidence="7">The PPIase activity resides only in the second parvulin domain. The N-terminal region and the C-terminal tail are necessary and sufficient for the chaperone activity of SurA. The PPIase activity is dispensable for SurA to function as a chaperone. The N-terminal region and the C-terminal tail are also required for porin recognition.</text>
</comment>
<evidence type="ECO:0000313" key="11">
    <source>
        <dbReference type="Proteomes" id="UP000516028"/>
    </source>
</evidence>
<keyword evidence="1 7" id="KW-0732">Signal</keyword>
<dbReference type="InterPro" id="IPR023058">
    <property type="entry name" value="PPIase_PpiC_CS"/>
</dbReference>
<evidence type="ECO:0000313" key="10">
    <source>
        <dbReference type="EMBL" id="QNP47381.1"/>
    </source>
</evidence>
<dbReference type="GO" id="GO:0042277">
    <property type="term" value="F:peptide binding"/>
    <property type="evidence" value="ECO:0007669"/>
    <property type="project" value="InterPro"/>
</dbReference>
<feature type="signal peptide" evidence="7">
    <location>
        <begin position="1"/>
        <end position="27"/>
    </location>
</feature>
<evidence type="ECO:0000256" key="6">
    <source>
        <dbReference type="ARBA" id="ARBA00023235"/>
    </source>
</evidence>
<evidence type="ECO:0000256" key="1">
    <source>
        <dbReference type="ARBA" id="ARBA00022729"/>
    </source>
</evidence>
<dbReference type="GO" id="GO:0003755">
    <property type="term" value="F:peptidyl-prolyl cis-trans isomerase activity"/>
    <property type="evidence" value="ECO:0007669"/>
    <property type="project" value="UniProtKB-UniRule"/>
</dbReference>
<dbReference type="Pfam" id="PF00639">
    <property type="entry name" value="Rotamase"/>
    <property type="match status" value="2"/>
</dbReference>
<dbReference type="GO" id="GO:0051082">
    <property type="term" value="F:unfolded protein binding"/>
    <property type="evidence" value="ECO:0007669"/>
    <property type="project" value="UniProtKB-UniRule"/>
</dbReference>
<proteinExistence type="inferred from homology"/>
<name>A0A7H0GGG5_9BURK</name>
<dbReference type="InterPro" id="IPR046357">
    <property type="entry name" value="PPIase_dom_sf"/>
</dbReference>
<keyword evidence="2 7" id="KW-0677">Repeat</keyword>
<accession>A0A7H0GGG5</accession>
<evidence type="ECO:0000256" key="7">
    <source>
        <dbReference type="HAMAP-Rule" id="MF_01183"/>
    </source>
</evidence>
<reference evidence="10 11" key="1">
    <citation type="submission" date="2020-08" db="EMBL/GenBank/DDBJ databases">
        <title>Genome sequence of Diaphorobacter aerolatus KACC 16536T.</title>
        <authorList>
            <person name="Hyun D.-W."/>
            <person name="Bae J.-W."/>
        </authorList>
    </citation>
    <scope>NUCLEOTIDE SEQUENCE [LARGE SCALE GENOMIC DNA]</scope>
    <source>
        <strain evidence="10 11">KACC 16536</strain>
    </source>
</reference>
<feature type="domain" description="PpiC" evidence="9">
    <location>
        <begin position="210"/>
        <end position="311"/>
    </location>
</feature>
<dbReference type="InterPro" id="IPR023034">
    <property type="entry name" value="PPIase_SurA"/>
</dbReference>
<keyword evidence="6 7" id="KW-0413">Isomerase</keyword>